<dbReference type="AlphaFoldDB" id="A0AB34JQ74"/>
<name>A0AB34JQ74_PRYPA</name>
<comment type="caution">
    <text evidence="2">The sequence shown here is derived from an EMBL/GenBank/DDBJ whole genome shotgun (WGS) entry which is preliminary data.</text>
</comment>
<dbReference type="Proteomes" id="UP001515480">
    <property type="component" value="Unassembled WGS sequence"/>
</dbReference>
<dbReference type="EMBL" id="JBGBPQ010000006">
    <property type="protein sequence ID" value="KAL1522789.1"/>
    <property type="molecule type" value="Genomic_DNA"/>
</dbReference>
<reference evidence="2 3" key="1">
    <citation type="journal article" date="2024" name="Science">
        <title>Giant polyketide synthase enzymes in the biosynthesis of giant marine polyether toxins.</title>
        <authorList>
            <person name="Fallon T.R."/>
            <person name="Shende V.V."/>
            <person name="Wierzbicki I.H."/>
            <person name="Pendleton A.L."/>
            <person name="Watervoot N.F."/>
            <person name="Auber R.P."/>
            <person name="Gonzalez D.J."/>
            <person name="Wisecaver J.H."/>
            <person name="Moore B.S."/>
        </authorList>
    </citation>
    <scope>NUCLEOTIDE SEQUENCE [LARGE SCALE GENOMIC DNA]</scope>
    <source>
        <strain evidence="2 3">12B1</strain>
    </source>
</reference>
<evidence type="ECO:0000256" key="1">
    <source>
        <dbReference type="SAM" id="MobiDB-lite"/>
    </source>
</evidence>
<feature type="region of interest" description="Disordered" evidence="1">
    <location>
        <begin position="184"/>
        <end position="219"/>
    </location>
</feature>
<keyword evidence="3" id="KW-1185">Reference proteome</keyword>
<organism evidence="2 3">
    <name type="scientific">Prymnesium parvum</name>
    <name type="common">Toxic golden alga</name>
    <dbReference type="NCBI Taxonomy" id="97485"/>
    <lineage>
        <taxon>Eukaryota</taxon>
        <taxon>Haptista</taxon>
        <taxon>Haptophyta</taxon>
        <taxon>Prymnesiophyceae</taxon>
        <taxon>Prymnesiales</taxon>
        <taxon>Prymnesiaceae</taxon>
        <taxon>Prymnesium</taxon>
    </lineage>
</organism>
<gene>
    <name evidence="2" type="ORF">AB1Y20_017761</name>
</gene>
<feature type="region of interest" description="Disordered" evidence="1">
    <location>
        <begin position="1"/>
        <end position="28"/>
    </location>
</feature>
<sequence>MADGDVSVGWASELRGEPDGMSVDEVDLGKDGDFTGSGPYGPGVAHIPGYSGYQPGKRDKIGLSSTEASREILRSLSASHDFHPLLPLTGKREDSVYFAQIDKDGAPSVMDGFVMTAQGNVGAKVVVNRKFVPARDRHEAEAEAAVRHHSDVHARAPFGVDPTGTPLGKVDYTSMQSVGPGKFARESVASRVARRRLDRPRNEAGRLYRHDDFSPVPNL</sequence>
<evidence type="ECO:0000313" key="3">
    <source>
        <dbReference type="Proteomes" id="UP001515480"/>
    </source>
</evidence>
<accession>A0AB34JQ74</accession>
<protein>
    <submittedName>
        <fullName evidence="2">Uncharacterized protein</fullName>
    </submittedName>
</protein>
<proteinExistence type="predicted"/>
<feature type="compositionally biased region" description="Basic and acidic residues" evidence="1">
    <location>
        <begin position="199"/>
        <end position="213"/>
    </location>
</feature>
<evidence type="ECO:0000313" key="2">
    <source>
        <dbReference type="EMBL" id="KAL1522789.1"/>
    </source>
</evidence>